<feature type="domain" description="Asn/Gln amidotransferase" evidence="9">
    <location>
        <begin position="330"/>
        <end position="483"/>
    </location>
</feature>
<dbReference type="Pfam" id="PF02637">
    <property type="entry name" value="GatB_Yqey"/>
    <property type="match status" value="1"/>
</dbReference>
<keyword evidence="4 8" id="KW-0067">ATP-binding</keyword>
<dbReference type="InterPro" id="IPR004413">
    <property type="entry name" value="GatB"/>
</dbReference>
<dbReference type="InterPro" id="IPR017958">
    <property type="entry name" value="Gln-tRNA_amidoTrfase_suB_CS"/>
</dbReference>
<comment type="subcellular location">
    <subcellularLocation>
        <location evidence="8">Mitochondrion</location>
    </subcellularLocation>
</comment>
<dbReference type="InterPro" id="IPR003789">
    <property type="entry name" value="Asn/Gln_tRNA_amidoTrase-B-like"/>
</dbReference>
<dbReference type="InterPro" id="IPR018027">
    <property type="entry name" value="Asn/Gln_amidotransferase"/>
</dbReference>
<comment type="similarity">
    <text evidence="1 8">Belongs to the GatB/GatE family. GatB subfamily.</text>
</comment>
<dbReference type="InterPro" id="IPR006075">
    <property type="entry name" value="Asn/Gln-tRNA_Trfase_suB/E_cat"/>
</dbReference>
<evidence type="ECO:0000256" key="7">
    <source>
        <dbReference type="ARBA" id="ARBA00047913"/>
    </source>
</evidence>
<dbReference type="GO" id="GO:0050567">
    <property type="term" value="F:glutaminyl-tRNA synthase (glutamine-hydrolyzing) activity"/>
    <property type="evidence" value="ECO:0007669"/>
    <property type="project" value="UniProtKB-UniRule"/>
</dbReference>
<dbReference type="SUPFAM" id="SSF89095">
    <property type="entry name" value="GatB/YqeY motif"/>
    <property type="match status" value="1"/>
</dbReference>
<keyword evidence="5 8" id="KW-0648">Protein biosynthesis</keyword>
<evidence type="ECO:0000256" key="6">
    <source>
        <dbReference type="ARBA" id="ARBA00023128"/>
    </source>
</evidence>
<dbReference type="InterPro" id="IPR023168">
    <property type="entry name" value="GatB_Yqey_C_2"/>
</dbReference>
<reference evidence="10 11" key="1">
    <citation type="journal article" date="2019" name="Front. Genet.">
        <title>Whole-Genome Sequencing of the Opportunistic Yeast Pathogen Candida inconspicua Uncovers Its Hybrid Origin.</title>
        <authorList>
            <person name="Mixao V."/>
            <person name="Hansen A.P."/>
            <person name="Saus E."/>
            <person name="Boekhout T."/>
            <person name="Lass-Florl C."/>
            <person name="Gabaldon T."/>
        </authorList>
    </citation>
    <scope>NUCLEOTIDE SEQUENCE [LARGE SCALE GENOMIC DNA]</scope>
    <source>
        <strain evidence="10 11">CBS 180</strain>
    </source>
</reference>
<dbReference type="Gene3D" id="1.10.10.410">
    <property type="match status" value="1"/>
</dbReference>
<dbReference type="SMART" id="SM00845">
    <property type="entry name" value="GatB_Yqey"/>
    <property type="match status" value="1"/>
</dbReference>
<organism evidence="10 11">
    <name type="scientific">Pichia inconspicua</name>
    <dbReference type="NCBI Taxonomy" id="52247"/>
    <lineage>
        <taxon>Eukaryota</taxon>
        <taxon>Fungi</taxon>
        <taxon>Dikarya</taxon>
        <taxon>Ascomycota</taxon>
        <taxon>Saccharomycotina</taxon>
        <taxon>Pichiomycetes</taxon>
        <taxon>Pichiales</taxon>
        <taxon>Pichiaceae</taxon>
        <taxon>Pichia</taxon>
    </lineage>
</organism>
<dbReference type="GO" id="GO:0005739">
    <property type="term" value="C:mitochondrion"/>
    <property type="evidence" value="ECO:0007669"/>
    <property type="project" value="UniProtKB-SubCell"/>
</dbReference>
<dbReference type="GO" id="GO:0070681">
    <property type="term" value="P:glutaminyl-tRNAGln biosynthesis via transamidation"/>
    <property type="evidence" value="ECO:0007669"/>
    <property type="project" value="UniProtKB-UniRule"/>
</dbReference>
<dbReference type="EC" id="6.3.5.-" evidence="8"/>
<evidence type="ECO:0000256" key="4">
    <source>
        <dbReference type="ARBA" id="ARBA00022840"/>
    </source>
</evidence>
<accession>A0A4T0X669</accession>
<evidence type="ECO:0000256" key="8">
    <source>
        <dbReference type="HAMAP-Rule" id="MF_03147"/>
    </source>
</evidence>
<dbReference type="OrthoDB" id="1722066at2759"/>
<dbReference type="PANTHER" id="PTHR11659">
    <property type="entry name" value="GLUTAMYL-TRNA GLN AMIDOTRANSFERASE SUBUNIT B MITOCHONDRIAL AND PROKARYOTIC PET112-RELATED"/>
    <property type="match status" value="1"/>
</dbReference>
<evidence type="ECO:0000256" key="5">
    <source>
        <dbReference type="ARBA" id="ARBA00022917"/>
    </source>
</evidence>
<evidence type="ECO:0000313" key="10">
    <source>
        <dbReference type="EMBL" id="TID30978.1"/>
    </source>
</evidence>
<dbReference type="AlphaFoldDB" id="A0A4T0X669"/>
<evidence type="ECO:0000256" key="2">
    <source>
        <dbReference type="ARBA" id="ARBA00022598"/>
    </source>
</evidence>
<evidence type="ECO:0000259" key="9">
    <source>
        <dbReference type="SMART" id="SM00845"/>
    </source>
</evidence>
<dbReference type="HAMAP" id="MF_00121">
    <property type="entry name" value="GatB"/>
    <property type="match status" value="1"/>
</dbReference>
<dbReference type="NCBIfam" id="TIGR00133">
    <property type="entry name" value="gatB"/>
    <property type="match status" value="1"/>
</dbReference>
<evidence type="ECO:0000256" key="1">
    <source>
        <dbReference type="ARBA" id="ARBA00005306"/>
    </source>
</evidence>
<dbReference type="SUPFAM" id="SSF55931">
    <property type="entry name" value="Glutamine synthetase/guanido kinase"/>
    <property type="match status" value="1"/>
</dbReference>
<keyword evidence="6 8" id="KW-0496">Mitochondrion</keyword>
<evidence type="ECO:0000313" key="11">
    <source>
        <dbReference type="Proteomes" id="UP000307173"/>
    </source>
</evidence>
<dbReference type="PANTHER" id="PTHR11659:SF0">
    <property type="entry name" value="GLUTAMYL-TRNA(GLN) AMIDOTRANSFERASE SUBUNIT B, MITOCHONDRIAL"/>
    <property type="match status" value="1"/>
</dbReference>
<dbReference type="GO" id="GO:0032543">
    <property type="term" value="P:mitochondrial translation"/>
    <property type="evidence" value="ECO:0007669"/>
    <property type="project" value="UniProtKB-UniRule"/>
</dbReference>
<dbReference type="PROSITE" id="PS01234">
    <property type="entry name" value="GATB"/>
    <property type="match status" value="1"/>
</dbReference>
<dbReference type="EMBL" id="SELW01000071">
    <property type="protein sequence ID" value="TID30978.1"/>
    <property type="molecule type" value="Genomic_DNA"/>
</dbReference>
<dbReference type="STRING" id="52247.A0A4T0X669"/>
<dbReference type="InterPro" id="IPR017959">
    <property type="entry name" value="Asn/Gln-tRNA_amidoTrfase_suB/E"/>
</dbReference>
<keyword evidence="11" id="KW-1185">Reference proteome</keyword>
<comment type="catalytic activity">
    <reaction evidence="7 8">
        <text>L-glutamyl-tRNA(Gln) + L-glutamine + ATP + H2O = L-glutaminyl-tRNA(Gln) + L-glutamate + ADP + phosphate + H(+)</text>
        <dbReference type="Rhea" id="RHEA:17521"/>
        <dbReference type="Rhea" id="RHEA-COMP:9681"/>
        <dbReference type="Rhea" id="RHEA-COMP:9684"/>
        <dbReference type="ChEBI" id="CHEBI:15377"/>
        <dbReference type="ChEBI" id="CHEBI:15378"/>
        <dbReference type="ChEBI" id="CHEBI:29985"/>
        <dbReference type="ChEBI" id="CHEBI:30616"/>
        <dbReference type="ChEBI" id="CHEBI:43474"/>
        <dbReference type="ChEBI" id="CHEBI:58359"/>
        <dbReference type="ChEBI" id="CHEBI:78520"/>
        <dbReference type="ChEBI" id="CHEBI:78521"/>
        <dbReference type="ChEBI" id="CHEBI:456216"/>
    </reaction>
</comment>
<keyword evidence="3 8" id="KW-0547">Nucleotide-binding</keyword>
<comment type="function">
    <text evidence="8">Allows the formation of correctly charged Gln-tRNA(Gln) through the transamidation of misacylated Glu-tRNA(Gln) in the mitochondria. The reaction takes place in the presence of glutamine and ATP through an activated gamma-phospho-Glu-tRNA(Gln).</text>
</comment>
<dbReference type="GO" id="GO:0030956">
    <property type="term" value="C:glutamyl-tRNA(Gln) amidotransferase complex"/>
    <property type="evidence" value="ECO:0007669"/>
    <property type="project" value="UniProtKB-UniRule"/>
</dbReference>
<comment type="caution">
    <text evidence="10">The sequence shown here is derived from an EMBL/GenBank/DDBJ whole genome shotgun (WGS) entry which is preliminary data.</text>
</comment>
<protein>
    <recommendedName>
        <fullName evidence="8">Glutamyl-tRNA(Gln) amidotransferase subunit B, mitochondrial</fullName>
        <shortName evidence="8">Glu-AdT subunit B</shortName>
        <ecNumber evidence="8">6.3.5.-</ecNumber>
    </recommendedName>
</protein>
<evidence type="ECO:0000256" key="3">
    <source>
        <dbReference type="ARBA" id="ARBA00022741"/>
    </source>
</evidence>
<proteinExistence type="inferred from homology"/>
<dbReference type="NCBIfam" id="NF004012">
    <property type="entry name" value="PRK05477.1-2"/>
    <property type="match status" value="1"/>
</dbReference>
<keyword evidence="2 8" id="KW-0436">Ligase</keyword>
<name>A0A4T0X669_9ASCO</name>
<dbReference type="Proteomes" id="UP000307173">
    <property type="component" value="Unassembled WGS sequence"/>
</dbReference>
<dbReference type="Pfam" id="PF02934">
    <property type="entry name" value="GatB_N"/>
    <property type="match status" value="1"/>
</dbReference>
<comment type="subunit">
    <text evidence="8">Subunit of the heterotrimeric GatFAB amidotransferase (AdT) complex, composed of A, B and F subunits.</text>
</comment>
<sequence length="485" mass="55090">MSKPQLKIGLEIHTQLNTLYKLFSNSPNSTSNLNVQPNTSSSFFDISLPGTQPKLNTQCLLNTLKLATALNCEIPTTSSFDRKHYFYGDQPLGYQITQHFHPIAKNGIVPLFKRHHPKIKDDLIVHIQQLQLEQDTGRSIYHSTNSSLSFINFNRTNIPLIELVTLPDFSNLEQVRSFLHTYIKLVQDLNICTGDLETGALRVDVNINLSGFPRVELKNLPTISAILNAIKFEEKRQLNALNSGNIPIDVETRGWNGTQTYHLRSKESSVDYRYVPDMELPKIKIHPDLKSEIKSILPKPIHERLDDLIATYNLPLRDAKILLNNDNLRNYYEHAWNLLAPHGKKIQNKLVNWLVHDLLGILNKDDTPLTLPVTTFVDLITIVESGTVSKSNGKLLLMHLVHNSEDHNKPITDLAKEFDMIMKESDVSSIVQSVLTIESNAKILKQIREGNKGKLNYLIGQCMRASNGNVKPQLFEQELHKILNN</sequence>
<dbReference type="GO" id="GO:0005524">
    <property type="term" value="F:ATP binding"/>
    <property type="evidence" value="ECO:0007669"/>
    <property type="project" value="UniProtKB-KW"/>
</dbReference>
<dbReference type="InterPro" id="IPR014746">
    <property type="entry name" value="Gln_synth/guanido_kin_cat_dom"/>
</dbReference>
<gene>
    <name evidence="8" type="primary">PET112</name>
    <name evidence="10" type="ORF">CANINC_000424</name>
</gene>